<dbReference type="EMBL" id="JAYMYR010000006">
    <property type="protein sequence ID" value="KAK7357192.1"/>
    <property type="molecule type" value="Genomic_DNA"/>
</dbReference>
<gene>
    <name evidence="1" type="ORF">VNO80_16475</name>
</gene>
<proteinExistence type="predicted"/>
<dbReference type="Proteomes" id="UP001374584">
    <property type="component" value="Unassembled WGS sequence"/>
</dbReference>
<keyword evidence="2" id="KW-1185">Reference proteome</keyword>
<accession>A0AAN9MMJ3</accession>
<evidence type="ECO:0000313" key="2">
    <source>
        <dbReference type="Proteomes" id="UP001374584"/>
    </source>
</evidence>
<dbReference type="AlphaFoldDB" id="A0AAN9MMJ3"/>
<sequence length="140" mass="15775">MFCNSGKLVSRPFCCILNPCQKFLIQLNKKLLCVFVFEVSIHWSTLPVCSIFPSSCSISLHLLFFLLQINLLNPQCDNETLKPKGLEEELYVIGHFSLKFLLAKQENGASRSVKSYQPVKSCHGNSKGKRPNATSIVIRL</sequence>
<reference evidence="1 2" key="1">
    <citation type="submission" date="2024-01" db="EMBL/GenBank/DDBJ databases">
        <title>The genomes of 5 underutilized Papilionoideae crops provide insights into root nodulation and disease resistanc.</title>
        <authorList>
            <person name="Jiang F."/>
        </authorList>
    </citation>
    <scope>NUCLEOTIDE SEQUENCE [LARGE SCALE GENOMIC DNA]</scope>
    <source>
        <strain evidence="1">JINMINGXINNONG_FW02</strain>
        <tissue evidence="1">Leaves</tissue>
    </source>
</reference>
<organism evidence="1 2">
    <name type="scientific">Phaseolus coccineus</name>
    <name type="common">Scarlet runner bean</name>
    <name type="synonym">Phaseolus multiflorus</name>
    <dbReference type="NCBI Taxonomy" id="3886"/>
    <lineage>
        <taxon>Eukaryota</taxon>
        <taxon>Viridiplantae</taxon>
        <taxon>Streptophyta</taxon>
        <taxon>Embryophyta</taxon>
        <taxon>Tracheophyta</taxon>
        <taxon>Spermatophyta</taxon>
        <taxon>Magnoliopsida</taxon>
        <taxon>eudicotyledons</taxon>
        <taxon>Gunneridae</taxon>
        <taxon>Pentapetalae</taxon>
        <taxon>rosids</taxon>
        <taxon>fabids</taxon>
        <taxon>Fabales</taxon>
        <taxon>Fabaceae</taxon>
        <taxon>Papilionoideae</taxon>
        <taxon>50 kb inversion clade</taxon>
        <taxon>NPAAA clade</taxon>
        <taxon>indigoferoid/millettioid clade</taxon>
        <taxon>Phaseoleae</taxon>
        <taxon>Phaseolus</taxon>
    </lineage>
</organism>
<name>A0AAN9MMJ3_PHACN</name>
<comment type="caution">
    <text evidence="1">The sequence shown here is derived from an EMBL/GenBank/DDBJ whole genome shotgun (WGS) entry which is preliminary data.</text>
</comment>
<protein>
    <submittedName>
        <fullName evidence="1">Uncharacterized protein</fullName>
    </submittedName>
</protein>
<evidence type="ECO:0000313" key="1">
    <source>
        <dbReference type="EMBL" id="KAK7357192.1"/>
    </source>
</evidence>